<dbReference type="HOGENOM" id="CLU_3048736_0_0_7"/>
<dbReference type="InParanoid" id="Q2LPS6"/>
<accession>Q2LPS6</accession>
<dbReference type="AlphaFoldDB" id="Q2LPS6"/>
<gene>
    <name evidence="1" type="ORF">SYN_01132</name>
</gene>
<organism evidence="1 2">
    <name type="scientific">Syntrophus aciditrophicus (strain SB)</name>
    <dbReference type="NCBI Taxonomy" id="56780"/>
    <lineage>
        <taxon>Bacteria</taxon>
        <taxon>Pseudomonadati</taxon>
        <taxon>Thermodesulfobacteriota</taxon>
        <taxon>Syntrophia</taxon>
        <taxon>Syntrophales</taxon>
        <taxon>Syntrophaceae</taxon>
        <taxon>Syntrophus</taxon>
    </lineage>
</organism>
<dbReference type="KEGG" id="sat:SYN_01132"/>
<protein>
    <submittedName>
        <fullName evidence="1">Hypothetical membrane protein</fullName>
    </submittedName>
</protein>
<evidence type="ECO:0000313" key="2">
    <source>
        <dbReference type="Proteomes" id="UP000001933"/>
    </source>
</evidence>
<name>Q2LPS6_SYNAS</name>
<evidence type="ECO:0000313" key="1">
    <source>
        <dbReference type="EMBL" id="ABC76274.1"/>
    </source>
</evidence>
<reference evidence="1 2" key="1">
    <citation type="journal article" date="2007" name="Proc. Natl. Acad. Sci. U.S.A.">
        <title>The genome of Syntrophus aciditrophicus: life at the thermodynamic limit of microbial growth.</title>
        <authorList>
            <person name="McInerney M.J."/>
            <person name="Rohlin L."/>
            <person name="Mouttaki H."/>
            <person name="Kim U."/>
            <person name="Krupp R.S."/>
            <person name="Rios-Hernandez L."/>
            <person name="Sieber J."/>
            <person name="Struchtemeyer C.G."/>
            <person name="Bhattacharyya A."/>
            <person name="Campbell J.W."/>
            <person name="Gunsalus R.P."/>
        </authorList>
    </citation>
    <scope>NUCLEOTIDE SEQUENCE [LARGE SCALE GENOMIC DNA]</scope>
    <source>
        <strain evidence="1 2">SB</strain>
    </source>
</reference>
<dbReference type="EMBL" id="CP000252">
    <property type="protein sequence ID" value="ABC76274.1"/>
    <property type="molecule type" value="Genomic_DNA"/>
</dbReference>
<dbReference type="Proteomes" id="UP000001933">
    <property type="component" value="Chromosome"/>
</dbReference>
<proteinExistence type="predicted"/>
<keyword evidence="2" id="KW-1185">Reference proteome</keyword>
<sequence>MLFEDQGKELTRAVSSLLADLTTLTVTCFFRTWALLRMSAGKSVWNRLNEFWNF</sequence>
<dbReference type="STRING" id="56780.SYN_01132"/>